<proteinExistence type="predicted"/>
<organism evidence="1 2">
    <name type="scientific">Cupriavidus nantongensis</name>
    <dbReference type="NCBI Taxonomy" id="1796606"/>
    <lineage>
        <taxon>Bacteria</taxon>
        <taxon>Pseudomonadati</taxon>
        <taxon>Pseudomonadota</taxon>
        <taxon>Betaproteobacteria</taxon>
        <taxon>Burkholderiales</taxon>
        <taxon>Burkholderiaceae</taxon>
        <taxon>Cupriavidus</taxon>
    </lineage>
</organism>
<accession>A0A142JMX3</accession>
<dbReference type="Proteomes" id="UP000075238">
    <property type="component" value="Chromosome 1"/>
</dbReference>
<name>A0A142JMX3_9BURK</name>
<protein>
    <submittedName>
        <fullName evidence="1">Uncharacterized protein</fullName>
    </submittedName>
</protein>
<keyword evidence="2" id="KW-1185">Reference proteome</keyword>
<evidence type="ECO:0000313" key="2">
    <source>
        <dbReference type="Proteomes" id="UP000075238"/>
    </source>
</evidence>
<dbReference type="STRING" id="1796606.A2G96_17755"/>
<dbReference type="KEGG" id="cnan:A2G96_17755"/>
<evidence type="ECO:0000313" key="1">
    <source>
        <dbReference type="EMBL" id="AMR79435.1"/>
    </source>
</evidence>
<sequence length="98" mass="11310">MKLFTSPGLLAQIDATIADANRRGDVPSHIVVEPFEWHELNRLMRERGANISIPSETTGRPVRYFKAADSRDMCGFRALGKYRDVWFYCVDSKRYIVE</sequence>
<dbReference type="RefSeq" id="WP_062801400.1">
    <property type="nucleotide sequence ID" value="NZ_CP014844.1"/>
</dbReference>
<dbReference type="AlphaFoldDB" id="A0A142JMX3"/>
<reference evidence="1 2" key="1">
    <citation type="submission" date="2016-03" db="EMBL/GenBank/DDBJ databases">
        <title>Complete genome sequence of a novel chlorpyrifos degrading bacterium, Cupriavidus nantongensis sp. X1.</title>
        <authorList>
            <person name="Fang L."/>
        </authorList>
    </citation>
    <scope>NUCLEOTIDE SEQUENCE [LARGE SCALE GENOMIC DNA]</scope>
    <source>
        <strain evidence="1 2">X1</strain>
    </source>
</reference>
<gene>
    <name evidence="1" type="ORF">A2G96_17755</name>
</gene>
<dbReference type="EMBL" id="CP014844">
    <property type="protein sequence ID" value="AMR79435.1"/>
    <property type="molecule type" value="Genomic_DNA"/>
</dbReference>